<evidence type="ECO:0000256" key="2">
    <source>
        <dbReference type="ARBA" id="ARBA00022737"/>
    </source>
</evidence>
<keyword evidence="4" id="KW-0862">Zinc</keyword>
<feature type="domain" description="C2H2-type" evidence="7">
    <location>
        <begin position="236"/>
        <end position="263"/>
    </location>
</feature>
<evidence type="ECO:0000256" key="6">
    <source>
        <dbReference type="SAM" id="MobiDB-lite"/>
    </source>
</evidence>
<keyword evidence="9" id="KW-1185">Reference proteome</keyword>
<feature type="compositionally biased region" description="Polar residues" evidence="6">
    <location>
        <begin position="378"/>
        <end position="389"/>
    </location>
</feature>
<feature type="compositionally biased region" description="Polar residues" evidence="6">
    <location>
        <begin position="340"/>
        <end position="355"/>
    </location>
</feature>
<proteinExistence type="predicted"/>
<keyword evidence="3 5" id="KW-0863">Zinc-finger</keyword>
<evidence type="ECO:0000313" key="8">
    <source>
        <dbReference type="EMBL" id="KAK0160060.1"/>
    </source>
</evidence>
<dbReference type="GO" id="GO:0000122">
    <property type="term" value="P:negative regulation of transcription by RNA polymerase II"/>
    <property type="evidence" value="ECO:0007669"/>
    <property type="project" value="UniProtKB-ARBA"/>
</dbReference>
<feature type="region of interest" description="Disordered" evidence="6">
    <location>
        <begin position="417"/>
        <end position="469"/>
    </location>
</feature>
<evidence type="ECO:0000256" key="1">
    <source>
        <dbReference type="ARBA" id="ARBA00022723"/>
    </source>
</evidence>
<dbReference type="PROSITE" id="PS00028">
    <property type="entry name" value="ZINC_FINGER_C2H2_1"/>
    <property type="match status" value="4"/>
</dbReference>
<feature type="domain" description="C2H2-type" evidence="7">
    <location>
        <begin position="292"/>
        <end position="319"/>
    </location>
</feature>
<feature type="compositionally biased region" description="Basic and acidic residues" evidence="6">
    <location>
        <begin position="9"/>
        <end position="29"/>
    </location>
</feature>
<dbReference type="FunFam" id="3.30.160.60:FF:002373">
    <property type="entry name" value="Protein krueppel"/>
    <property type="match status" value="1"/>
</dbReference>
<name>A0AA39C8W8_9HYME</name>
<accession>A0AA39C8W8</accession>
<feature type="compositionally biased region" description="Polar residues" evidence="6">
    <location>
        <begin position="112"/>
        <end position="154"/>
    </location>
</feature>
<dbReference type="FunFam" id="3.30.160.60:FF:000912">
    <property type="entry name" value="Zinc finger protein 660"/>
    <property type="match status" value="1"/>
</dbReference>
<evidence type="ECO:0000313" key="9">
    <source>
        <dbReference type="Proteomes" id="UP001168990"/>
    </source>
</evidence>
<dbReference type="SMART" id="SM00355">
    <property type="entry name" value="ZnF_C2H2"/>
    <property type="match status" value="4"/>
</dbReference>
<evidence type="ECO:0000256" key="5">
    <source>
        <dbReference type="PROSITE-ProRule" id="PRU00042"/>
    </source>
</evidence>
<dbReference type="FunFam" id="3.30.160.60:FF:000100">
    <property type="entry name" value="Zinc finger 45-like"/>
    <property type="match status" value="1"/>
</dbReference>
<dbReference type="InterPro" id="IPR036236">
    <property type="entry name" value="Znf_C2H2_sf"/>
</dbReference>
<gene>
    <name evidence="8" type="ORF">PV328_007505</name>
</gene>
<keyword evidence="1" id="KW-0479">Metal-binding</keyword>
<reference evidence="8" key="1">
    <citation type="journal article" date="2023" name="bioRxiv">
        <title>Scaffold-level genome assemblies of two parasitoid biocontrol wasps reveal the parthenogenesis mechanism and an associated novel virus.</title>
        <authorList>
            <person name="Inwood S."/>
            <person name="Skelly J."/>
            <person name="Guhlin J."/>
            <person name="Harrop T."/>
            <person name="Goldson S."/>
            <person name="Dearden P."/>
        </authorList>
    </citation>
    <scope>NUCLEOTIDE SEQUENCE</scope>
    <source>
        <strain evidence="8">Irish</strain>
        <tissue evidence="8">Whole body</tissue>
    </source>
</reference>
<evidence type="ECO:0000259" key="7">
    <source>
        <dbReference type="PROSITE" id="PS50157"/>
    </source>
</evidence>
<organism evidence="8 9">
    <name type="scientific">Microctonus aethiopoides</name>
    <dbReference type="NCBI Taxonomy" id="144406"/>
    <lineage>
        <taxon>Eukaryota</taxon>
        <taxon>Metazoa</taxon>
        <taxon>Ecdysozoa</taxon>
        <taxon>Arthropoda</taxon>
        <taxon>Hexapoda</taxon>
        <taxon>Insecta</taxon>
        <taxon>Pterygota</taxon>
        <taxon>Neoptera</taxon>
        <taxon>Endopterygota</taxon>
        <taxon>Hymenoptera</taxon>
        <taxon>Apocrita</taxon>
        <taxon>Ichneumonoidea</taxon>
        <taxon>Braconidae</taxon>
        <taxon>Euphorinae</taxon>
        <taxon>Microctonus</taxon>
    </lineage>
</organism>
<reference evidence="8" key="2">
    <citation type="submission" date="2023-03" db="EMBL/GenBank/DDBJ databases">
        <authorList>
            <person name="Inwood S.N."/>
            <person name="Skelly J.G."/>
            <person name="Guhlin J."/>
            <person name="Harrop T.W.R."/>
            <person name="Goldson S.G."/>
            <person name="Dearden P.K."/>
        </authorList>
    </citation>
    <scope>NUCLEOTIDE SEQUENCE</scope>
    <source>
        <strain evidence="8">Irish</strain>
        <tissue evidence="8">Whole body</tissue>
    </source>
</reference>
<dbReference type="PROSITE" id="PS50157">
    <property type="entry name" value="ZINC_FINGER_C2H2_2"/>
    <property type="match status" value="4"/>
</dbReference>
<dbReference type="GO" id="GO:0045595">
    <property type="term" value="P:regulation of cell differentiation"/>
    <property type="evidence" value="ECO:0007669"/>
    <property type="project" value="UniProtKB-ARBA"/>
</dbReference>
<dbReference type="FunFam" id="3.30.160.60:FF:000624">
    <property type="entry name" value="zinc finger protein 697"/>
    <property type="match status" value="1"/>
</dbReference>
<feature type="compositionally biased region" description="Acidic residues" evidence="6">
    <location>
        <begin position="358"/>
        <end position="373"/>
    </location>
</feature>
<dbReference type="InterPro" id="IPR013087">
    <property type="entry name" value="Znf_C2H2_type"/>
</dbReference>
<dbReference type="Gene3D" id="3.30.160.60">
    <property type="entry name" value="Classic Zinc Finger"/>
    <property type="match status" value="5"/>
</dbReference>
<dbReference type="PANTHER" id="PTHR16515:SF58">
    <property type="entry name" value="ZINC FINGER PROTEIN 22"/>
    <property type="match status" value="1"/>
</dbReference>
<feature type="region of interest" description="Disordered" evidence="6">
    <location>
        <begin position="1"/>
        <end position="29"/>
    </location>
</feature>
<dbReference type="EMBL" id="JAQQBS010001423">
    <property type="protein sequence ID" value="KAK0160060.1"/>
    <property type="molecule type" value="Genomic_DNA"/>
</dbReference>
<feature type="compositionally biased region" description="Basic residues" evidence="6">
    <location>
        <begin position="158"/>
        <end position="170"/>
    </location>
</feature>
<protein>
    <recommendedName>
        <fullName evidence="7">C2H2-type domain-containing protein</fullName>
    </recommendedName>
</protein>
<sequence length="509" mass="57429">MAMIYAREQQIDSEHSAQPELKQKPEEKEVTKVEKKVEAVKEDNTVDIFPQFGAVTAAAVAAGIPITRLMTPEQLVVARHTASLIAAGLFRTKLTNDPQYFNPQTMQMYQNWQGQAQPSPPLQQEQQGPLSPTPSTKSMSRRANNNNNIVSSSADRIKKTKASVKKRGPKNKIINSSQITMVDTSVASPSPPTSISPEATKDSRDKVFTCGVCSRSFGYKHVLQNHERTHTGEKPFECPECHKRFTRDHHLKTHMRLHTGEKPYHCNHCDRQFVQVANLRRHVRVHTGERPYVCDICSTKFSDSNQLRAHVLIHKGEKPFGCERCLMRFRRKHHFLQHKCSPSNNNKSQRASPSVASDDFEEELDIDIESEIDESGRKSATSIRSTSSRVQNNLTMPVVTQSHIQLPLNLTRIKTPAIDIPEQTEPEDLSMSTGRLRPHSHSHSSGDSPLSQSPISDNGHDYDDDDLDVSMASPSTLILRHRRENDYLMHQRACKIQKCETITSKLGNI</sequence>
<dbReference type="PANTHER" id="PTHR16515">
    <property type="entry name" value="PR DOMAIN ZINC FINGER PROTEIN"/>
    <property type="match status" value="1"/>
</dbReference>
<dbReference type="AlphaFoldDB" id="A0AA39C8W8"/>
<comment type="caution">
    <text evidence="8">The sequence shown here is derived from an EMBL/GenBank/DDBJ whole genome shotgun (WGS) entry which is preliminary data.</text>
</comment>
<dbReference type="SUPFAM" id="SSF57667">
    <property type="entry name" value="beta-beta-alpha zinc fingers"/>
    <property type="match status" value="3"/>
</dbReference>
<dbReference type="InterPro" id="IPR050331">
    <property type="entry name" value="Zinc_finger"/>
</dbReference>
<dbReference type="Pfam" id="PF00096">
    <property type="entry name" value="zf-C2H2"/>
    <property type="match status" value="4"/>
</dbReference>
<dbReference type="Proteomes" id="UP001168990">
    <property type="component" value="Unassembled WGS sequence"/>
</dbReference>
<feature type="domain" description="C2H2-type" evidence="7">
    <location>
        <begin position="264"/>
        <end position="291"/>
    </location>
</feature>
<evidence type="ECO:0000256" key="3">
    <source>
        <dbReference type="ARBA" id="ARBA00022771"/>
    </source>
</evidence>
<feature type="domain" description="C2H2-type" evidence="7">
    <location>
        <begin position="208"/>
        <end position="235"/>
    </location>
</feature>
<evidence type="ECO:0000256" key="4">
    <source>
        <dbReference type="ARBA" id="ARBA00022833"/>
    </source>
</evidence>
<feature type="compositionally biased region" description="Low complexity" evidence="6">
    <location>
        <begin position="443"/>
        <end position="457"/>
    </location>
</feature>
<feature type="region of interest" description="Disordered" evidence="6">
    <location>
        <begin position="338"/>
        <end position="389"/>
    </location>
</feature>
<feature type="region of interest" description="Disordered" evidence="6">
    <location>
        <begin position="112"/>
        <end position="200"/>
    </location>
</feature>
<dbReference type="GO" id="GO:0048598">
    <property type="term" value="P:embryonic morphogenesis"/>
    <property type="evidence" value="ECO:0007669"/>
    <property type="project" value="UniProtKB-ARBA"/>
</dbReference>
<dbReference type="GO" id="GO:0005634">
    <property type="term" value="C:nucleus"/>
    <property type="evidence" value="ECO:0007669"/>
    <property type="project" value="TreeGrafter"/>
</dbReference>
<keyword evidence="2" id="KW-0677">Repeat</keyword>
<feature type="compositionally biased region" description="Polar residues" evidence="6">
    <location>
        <begin position="173"/>
        <end position="188"/>
    </location>
</feature>
<dbReference type="GO" id="GO:0008270">
    <property type="term" value="F:zinc ion binding"/>
    <property type="evidence" value="ECO:0007669"/>
    <property type="project" value="UniProtKB-KW"/>
</dbReference>